<keyword evidence="2" id="KW-0614">Plasmid</keyword>
<dbReference type="SUPFAM" id="SSF53756">
    <property type="entry name" value="UDP-Glycosyltransferase/glycogen phosphorylase"/>
    <property type="match status" value="3"/>
</dbReference>
<gene>
    <name evidence="2" type="primary">mfpsA</name>
    <name evidence="2" type="ORF">PDMSB3_0027</name>
</gene>
<evidence type="ECO:0000313" key="3">
    <source>
        <dbReference type="Proteomes" id="UP000325811"/>
    </source>
</evidence>
<organism evidence="2 3">
    <name type="scientific">Paraburkholderia dioscoreae</name>
    <dbReference type="NCBI Taxonomy" id="2604047"/>
    <lineage>
        <taxon>Bacteria</taxon>
        <taxon>Pseudomonadati</taxon>
        <taxon>Pseudomonadota</taxon>
        <taxon>Betaproteobacteria</taxon>
        <taxon>Burkholderiales</taxon>
        <taxon>Burkholderiaceae</taxon>
        <taxon>Paraburkholderia</taxon>
    </lineage>
</organism>
<feature type="domain" description="Glycosyl transferase family 1" evidence="1">
    <location>
        <begin position="6"/>
        <end position="159"/>
    </location>
</feature>
<dbReference type="InterPro" id="IPR001296">
    <property type="entry name" value="Glyco_trans_1"/>
</dbReference>
<dbReference type="CDD" id="cd03801">
    <property type="entry name" value="GT4_PimA-like"/>
    <property type="match status" value="1"/>
</dbReference>
<dbReference type="Pfam" id="PF13692">
    <property type="entry name" value="Glyco_trans_1_4"/>
    <property type="match status" value="2"/>
</dbReference>
<reference evidence="2 3" key="1">
    <citation type="submission" date="2019-08" db="EMBL/GenBank/DDBJ databases">
        <authorList>
            <person name="Herpell B J."/>
        </authorList>
    </citation>
    <scope>NUCLEOTIDE SEQUENCE [LARGE SCALE GENOMIC DNA]</scope>
    <source>
        <strain evidence="3">Msb3</strain>
        <plasmid evidence="2 3">pII</plasmid>
    </source>
</reference>
<dbReference type="Pfam" id="PF00534">
    <property type="entry name" value="Glycos_transf_1"/>
    <property type="match status" value="1"/>
</dbReference>
<sequence>MGIARPFIFNTSPLEYRKNLEGLIAAFASMSKAVREEHQLVIAGKMDDYARKYLNGLAKAEGLPADTIVLPGYVSDEDLIALYSECSLFSFPSWSEGFGLPPLEAMACGTPVIVANTTSLPEVVGREDLQADPSKPPEMGAAMERVLTNSSLRNELVAFGIERSKEFTWERPARIILAEFERVHVERQAYRAADASLSARPRVAFVCPQMDSISHVGGRIAGLVSALARVCHVTLIASRRPTSDQWAVAQVEWRELGWLDWNAARFDQIIYAGDAIGAAEFAHIVAAYPGIYLQLETIGRTFDTTAELPVPIQRDIVASAGIGGIIKAATTRYYAADLRAIVGTSVRQAARQTLEEGTAGLPWLPLAGDREAAARYREAVGVPRRVPLLVAIVARDESAGNCIAAFRAVVASEGDAHFVVHALDEASVENTKSSVLHMQGQIRRAEGDLSPYYRGIFSTVDLVLVGSDISPELARRIHADAESLKVKVLFSAELHHDLTGEMKNTLALLRQGGERAAALIAPPDPRPIEAWVRSIVSSMATVTRHKPAQLELVEKNLCGSVRDRRANSRDVALVSIALSNNLALEREPLFCIDISAYAAPGAIRRLDPSTRQKLLALIQRGNRHVRAVFFNEGKFVVANQFIANLVGLRNFYLPDEILVARPGDRIVGVDYLYSFAQASIPALLDLQTRGAAVLYVATGDAARAGGNEKALADIVYAWAEKVAFSIARRVNTSSATAGRTSSDQTLATIMRAASAAKMPLEILALDGPPDGLFDDTTSPSDFVQERVPSALEVAVARVANRTGEEAAQPVAALDYTVMGHLLGSYSLAIINRAVASALERALPGHVYYSAYETDPINHTEGVPADEQPLMIELCERPRPRQDREIVISQHWPIMPPKGQPRLALSLFPWEESHVPAGIVQTLTNGFDAVIAPAQCVTDALSVSGMRLPVATIGQAVDLAPFHDVARQRISRPIRRFLHISSCFPRKGVDVLLKAWAKAFVSEDDVVLVIKTFPNPHNDVEQQLDALRAQYPDMAPVEVVNRDAERKEMASFYADADVMVLPSRGEGYNLPALEAMAAGLPLIVTGHGGQRDFCGPDQARMIRFRFARSSSHVTGSHSMWVEPDVDDLVAALREHVDPAKAADVERRRQNALTAAAVEGDADAWVNRLNGTVSDLLKPQKLGSPKLGWVSTWEIQCGIAQYSGYLLNRMSADQRKSTMILCDYRTKVPAKLADGALPHTPVWQFIGDKAQEIVQAAREHEVEALVIQHQDGLISWEQLGRIGADPKLEAIVSIVVLHNARNLRRVGGEEAAMVIEGLSKMTRVLVHNIDDMNFLLGLGLRRNLGLFPHGAFTPRQTGWPRFIGPSDSPIIGCHGFFFRHKGIDKLIRAAAKLRREWPGLRLRLVNARFSGAEHDHTINECRAIAREVGMEDAIEWHLDFLPVEEIERLLSECDLIALPYSESDDSASGAVRTVMATMVPLVATRVQIFAELDEAAAWANDNDPDELVRTIAPLLKSPAKRREIQAGMNSWLTAHDWQRMATTLEDMVYGLVRQKRLGWGKPRNNVG</sequence>
<dbReference type="EMBL" id="LR699556">
    <property type="protein sequence ID" value="VVD31151.1"/>
    <property type="molecule type" value="Genomic_DNA"/>
</dbReference>
<protein>
    <submittedName>
        <fullName evidence="2">Mannosylfructose-phosphate synthase</fullName>
        <ecNumber evidence="2">2.4.1.246</ecNumber>
    </submittedName>
</protein>
<keyword evidence="2" id="KW-0808">Transferase</keyword>
<accession>A0A5Q4ZH55</accession>
<dbReference type="GO" id="GO:0103011">
    <property type="term" value="F:mannosylfructose-phosphate synthase activity"/>
    <property type="evidence" value="ECO:0007669"/>
    <property type="project" value="UniProtKB-EC"/>
</dbReference>
<dbReference type="CDD" id="cd03809">
    <property type="entry name" value="GT4_MtfB-like"/>
    <property type="match status" value="1"/>
</dbReference>
<geneLocation type="plasmid" evidence="2 3">
    <name>pII</name>
</geneLocation>
<dbReference type="EC" id="2.4.1.246" evidence="2"/>
<evidence type="ECO:0000313" key="2">
    <source>
        <dbReference type="EMBL" id="VVD31151.1"/>
    </source>
</evidence>
<name>A0A5Q4ZH55_9BURK</name>
<evidence type="ECO:0000259" key="1">
    <source>
        <dbReference type="Pfam" id="PF00534"/>
    </source>
</evidence>
<keyword evidence="3" id="KW-1185">Reference proteome</keyword>
<dbReference type="KEGG" id="pdio:PDMSB3_0027.3"/>
<proteinExistence type="predicted"/>
<dbReference type="PANTHER" id="PTHR46656:SF3">
    <property type="entry name" value="PUTATIVE-RELATED"/>
    <property type="match status" value="1"/>
</dbReference>
<keyword evidence="2" id="KW-0328">Glycosyltransferase</keyword>
<dbReference type="PANTHER" id="PTHR46656">
    <property type="entry name" value="PUTATIVE-RELATED"/>
    <property type="match status" value="1"/>
</dbReference>
<dbReference type="Proteomes" id="UP000325811">
    <property type="component" value="Plasmid pII"/>
</dbReference>
<dbReference type="Gene3D" id="3.40.50.2000">
    <property type="entry name" value="Glycogen Phosphorylase B"/>
    <property type="match status" value="3"/>
</dbReference>